<keyword evidence="1" id="KW-0472">Membrane</keyword>
<dbReference type="RefSeq" id="WP_225740695.1">
    <property type="nucleotide sequence ID" value="NZ_AQHF01000020.1"/>
</dbReference>
<reference evidence="2 3" key="1">
    <citation type="submission" date="2015-06" db="EMBL/GenBank/DDBJ databases">
        <title>Genome sequence of Pseudoalteromonas peptidolytica.</title>
        <authorList>
            <person name="Xie B.-B."/>
            <person name="Rong J.-C."/>
            <person name="Qin Q.-L."/>
            <person name="Zhang Y.-Z."/>
        </authorList>
    </citation>
    <scope>NUCLEOTIDE SEQUENCE [LARGE SCALE GENOMIC DNA]</scope>
    <source>
        <strain evidence="2 3">F12-50-A1</strain>
    </source>
</reference>
<dbReference type="AlphaFoldDB" id="A0A8I0T4F5"/>
<comment type="caution">
    <text evidence="2">The sequence shown here is derived from an EMBL/GenBank/DDBJ whole genome shotgun (WGS) entry which is preliminary data.</text>
</comment>
<keyword evidence="1" id="KW-0812">Transmembrane</keyword>
<keyword evidence="3" id="KW-1185">Reference proteome</keyword>
<dbReference type="EMBL" id="AQHF01000020">
    <property type="protein sequence ID" value="MBE0346143.1"/>
    <property type="molecule type" value="Genomic_DNA"/>
</dbReference>
<feature type="transmembrane region" description="Helical" evidence="1">
    <location>
        <begin position="28"/>
        <end position="51"/>
    </location>
</feature>
<evidence type="ECO:0000256" key="1">
    <source>
        <dbReference type="SAM" id="Phobius"/>
    </source>
</evidence>
<name>A0A8I0T4F5_9GAMM</name>
<organism evidence="2 3">
    <name type="scientific">Pseudoalteromonas peptidolytica F12-50-A1</name>
    <dbReference type="NCBI Taxonomy" id="1315280"/>
    <lineage>
        <taxon>Bacteria</taxon>
        <taxon>Pseudomonadati</taxon>
        <taxon>Pseudomonadota</taxon>
        <taxon>Gammaproteobacteria</taxon>
        <taxon>Alteromonadales</taxon>
        <taxon>Pseudoalteromonadaceae</taxon>
        <taxon>Pseudoalteromonas</taxon>
    </lineage>
</organism>
<protein>
    <submittedName>
        <fullName evidence="2">Uncharacterized protein</fullName>
    </submittedName>
</protein>
<proteinExistence type="predicted"/>
<evidence type="ECO:0000313" key="2">
    <source>
        <dbReference type="EMBL" id="MBE0346143.1"/>
    </source>
</evidence>
<feature type="transmembrane region" description="Helical" evidence="1">
    <location>
        <begin position="71"/>
        <end position="96"/>
    </location>
</feature>
<dbReference type="Proteomes" id="UP000660708">
    <property type="component" value="Unassembled WGS sequence"/>
</dbReference>
<keyword evidence="1" id="KW-1133">Transmembrane helix</keyword>
<sequence>MPSHSFATDKPVVSDTAVSGSTTSRVWLFGRVAAVLSLLMVANSVLLFSGMLGDVAELEALFADNSLPDSLVVMLGAFLAQPILSLHLLVGIYWLVFHTILPTRAGIVLRKMVFASTEAIHPQPAPSAHGCRAPPFRYRCLFA</sequence>
<accession>A0A8I0T4F5</accession>
<evidence type="ECO:0000313" key="3">
    <source>
        <dbReference type="Proteomes" id="UP000660708"/>
    </source>
</evidence>
<gene>
    <name evidence="2" type="ORF">PPEP_a1183</name>
</gene>